<dbReference type="AlphaFoldDB" id="A0A7R8ZLF6"/>
<dbReference type="InterPro" id="IPR014729">
    <property type="entry name" value="Rossmann-like_a/b/a_fold"/>
</dbReference>
<dbReference type="Gene3D" id="1.10.730.20">
    <property type="match status" value="1"/>
</dbReference>
<evidence type="ECO:0000256" key="6">
    <source>
        <dbReference type="ARBA" id="ARBA00022840"/>
    </source>
</evidence>
<dbReference type="InterPro" id="IPR002301">
    <property type="entry name" value="Ile-tRNA-ligase"/>
</dbReference>
<evidence type="ECO:0000256" key="7">
    <source>
        <dbReference type="ARBA" id="ARBA00022917"/>
    </source>
</evidence>
<evidence type="ECO:0000313" key="11">
    <source>
        <dbReference type="EMBL" id="CAD7228300.1"/>
    </source>
</evidence>
<dbReference type="GO" id="GO:0004822">
    <property type="term" value="F:isoleucine-tRNA ligase activity"/>
    <property type="evidence" value="ECO:0007669"/>
    <property type="project" value="UniProtKB-EC"/>
</dbReference>
<keyword evidence="6 10" id="KW-0067">ATP-binding</keyword>
<dbReference type="InterPro" id="IPR002300">
    <property type="entry name" value="aa-tRNA-synth_Ia"/>
</dbReference>
<dbReference type="Gene3D" id="1.10.10.830">
    <property type="entry name" value="Ile-tRNA synthetase CP2 domain-like"/>
    <property type="match status" value="1"/>
</dbReference>
<dbReference type="GO" id="GO:0005524">
    <property type="term" value="F:ATP binding"/>
    <property type="evidence" value="ECO:0007669"/>
    <property type="project" value="UniProtKB-KW"/>
</dbReference>
<keyword evidence="5 10" id="KW-0547">Nucleotide-binding</keyword>
<dbReference type="InterPro" id="IPR001412">
    <property type="entry name" value="aa-tRNA-synth_I_CS"/>
</dbReference>
<dbReference type="InterPro" id="IPR009008">
    <property type="entry name" value="Val/Leu/Ile-tRNA-synth_edit"/>
</dbReference>
<dbReference type="GO" id="GO:0002161">
    <property type="term" value="F:aminoacyl-tRNA deacylase activity"/>
    <property type="evidence" value="ECO:0007669"/>
    <property type="project" value="InterPro"/>
</dbReference>
<evidence type="ECO:0000256" key="5">
    <source>
        <dbReference type="ARBA" id="ARBA00022741"/>
    </source>
</evidence>
<evidence type="ECO:0000256" key="1">
    <source>
        <dbReference type="ARBA" id="ARBA00005594"/>
    </source>
</evidence>
<name>A0A7R8ZLF6_9CRUS</name>
<dbReference type="PANTHER" id="PTHR42765">
    <property type="entry name" value="SOLEUCYL-TRNA SYNTHETASE"/>
    <property type="match status" value="1"/>
</dbReference>
<accession>A0A7R8ZLF6</accession>
<dbReference type="EC" id="6.1.1.5" evidence="2"/>
<dbReference type="PROSITE" id="PS00178">
    <property type="entry name" value="AA_TRNA_LIGASE_I"/>
    <property type="match status" value="1"/>
</dbReference>
<organism evidence="11">
    <name type="scientific">Cyprideis torosa</name>
    <dbReference type="NCBI Taxonomy" id="163714"/>
    <lineage>
        <taxon>Eukaryota</taxon>
        <taxon>Metazoa</taxon>
        <taxon>Ecdysozoa</taxon>
        <taxon>Arthropoda</taxon>
        <taxon>Crustacea</taxon>
        <taxon>Oligostraca</taxon>
        <taxon>Ostracoda</taxon>
        <taxon>Podocopa</taxon>
        <taxon>Podocopida</taxon>
        <taxon>Cytherocopina</taxon>
        <taxon>Cytheroidea</taxon>
        <taxon>Cytherideidae</taxon>
        <taxon>Cyprideis</taxon>
    </lineage>
</organism>
<dbReference type="GO" id="GO:0005829">
    <property type="term" value="C:cytosol"/>
    <property type="evidence" value="ECO:0007669"/>
    <property type="project" value="TreeGrafter"/>
</dbReference>
<dbReference type="InterPro" id="IPR009080">
    <property type="entry name" value="tRNAsynth_Ia_anticodon-bd"/>
</dbReference>
<dbReference type="NCBIfam" id="TIGR00392">
    <property type="entry name" value="ileS"/>
    <property type="match status" value="1"/>
</dbReference>
<dbReference type="SUPFAM" id="SSF52374">
    <property type="entry name" value="Nucleotidylyl transferase"/>
    <property type="match status" value="1"/>
</dbReference>
<evidence type="ECO:0000256" key="10">
    <source>
        <dbReference type="RuleBase" id="RU363035"/>
    </source>
</evidence>
<evidence type="ECO:0000256" key="3">
    <source>
        <dbReference type="ARBA" id="ARBA00022490"/>
    </source>
</evidence>
<dbReference type="SUPFAM" id="SSF47323">
    <property type="entry name" value="Anticodon-binding domain of a subclass of class I aminoacyl-tRNA synthetases"/>
    <property type="match status" value="1"/>
</dbReference>
<dbReference type="InterPro" id="IPR050081">
    <property type="entry name" value="Ile-tRNA_ligase"/>
</dbReference>
<dbReference type="Gene3D" id="3.90.740.10">
    <property type="entry name" value="Valyl/Leucyl/Isoleucyl-tRNA synthetase, editing domain"/>
    <property type="match status" value="1"/>
</dbReference>
<dbReference type="PANTHER" id="PTHR42765:SF1">
    <property type="entry name" value="ISOLEUCINE--TRNA LIGASE, MITOCHONDRIAL"/>
    <property type="match status" value="1"/>
</dbReference>
<dbReference type="Gene3D" id="3.40.50.620">
    <property type="entry name" value="HUPs"/>
    <property type="match status" value="2"/>
</dbReference>
<dbReference type="EMBL" id="OB661471">
    <property type="protein sequence ID" value="CAD7228300.1"/>
    <property type="molecule type" value="Genomic_DNA"/>
</dbReference>
<dbReference type="SUPFAM" id="SSF50677">
    <property type="entry name" value="ValRS/IleRS/LeuRS editing domain"/>
    <property type="match status" value="1"/>
</dbReference>
<evidence type="ECO:0000256" key="4">
    <source>
        <dbReference type="ARBA" id="ARBA00022598"/>
    </source>
</evidence>
<keyword evidence="7 10" id="KW-0648">Protein biosynthesis</keyword>
<dbReference type="FunFam" id="3.40.50.620:FF:000042">
    <property type="entry name" value="Isoleucine--tRNA ligase"/>
    <property type="match status" value="1"/>
</dbReference>
<evidence type="ECO:0000256" key="9">
    <source>
        <dbReference type="ARBA" id="ARBA00032665"/>
    </source>
</evidence>
<evidence type="ECO:0000256" key="2">
    <source>
        <dbReference type="ARBA" id="ARBA00013165"/>
    </source>
</evidence>
<dbReference type="PRINTS" id="PR00984">
    <property type="entry name" value="TRNASYNTHILE"/>
</dbReference>
<proteinExistence type="inferred from homology"/>
<dbReference type="GO" id="GO:0006428">
    <property type="term" value="P:isoleucyl-tRNA aminoacylation"/>
    <property type="evidence" value="ECO:0007669"/>
    <property type="project" value="InterPro"/>
</dbReference>
<keyword evidence="8 10" id="KW-0030">Aminoacyl-tRNA synthetase</keyword>
<evidence type="ECO:0000256" key="8">
    <source>
        <dbReference type="ARBA" id="ARBA00023146"/>
    </source>
</evidence>
<reference evidence="11" key="1">
    <citation type="submission" date="2020-11" db="EMBL/GenBank/DDBJ databases">
        <authorList>
            <person name="Tran Van P."/>
        </authorList>
    </citation>
    <scope>NUCLEOTIDE SEQUENCE</scope>
</reference>
<keyword evidence="3" id="KW-0963">Cytoplasm</keyword>
<keyword evidence="4 10" id="KW-0436">Ligase</keyword>
<gene>
    <name evidence="11" type="ORF">CTOB1V02_LOCUS6187</name>
</gene>
<sequence>MRGNLPEKEPEMLKNWQDSDLHAQIRAQSKGLPKWILHDGPPYANGNIHMGHALNKILKDVINKSWQMMGYDAPYVPGWDCHGLPIEWKIEEKYRNEGKDKDEVEALTFRQECRDFAQGWVDTQAEQFQRLGVIGNWSEPYRTMTKPAEAQIAREIHKFLLNGGLYRGVKPVMWSTVEQTALAEAEVEYKEHKSVTIWVKFPVKETKIDALKEASVVIWTTTPWTMPSNRAIGFGEDIEYGVFEVESVSEDSRAQVGDKIVLALSLADDVKEKAKIENLKELSTFNGVDATGTICQHPLNGQGYDFDVPLLAGDFVTEESGTGFVHIAPGHGQDDFYLGQQHGIEVTDNVTDDGKFREHVPLFAGDEIYDKDGKMGNGNFTVLKALDEAGGLLAKGSLRHEYPHSWRSKAPVIFRTTPQWFIAMDSKITLPPASGGKDASLRELALRAIKETNWFPAKGEARINAMIANRPDWCISRQRAWGVPIALFVDKKTNEPIKDEAVLTRITDAFEEHGSDAWWSMAAQDFLGGDYKAEDYDQIFDIVDVWFESGSTHSFVVDAREELKPDAGKKIDLYLEGSDQHRGWFHSSLLESCGTKGHAPYANVLTHGFVLDEKGYKMSKSLGNVVDPLKIMEQSGADILRLWTMTSDYAEDIRIGKDTLKNTSDLYRRIRNTLRFLLGALDGFNKAEMVEFFEDPSQLPELEQLMLHQLFEMDKKPKKHGKTDLKAFLKMLRVFICGRFLMFLRVGRVKH</sequence>
<protein>
    <recommendedName>
        <fullName evidence="2">isoleucine--tRNA ligase</fullName>
        <ecNumber evidence="2">6.1.1.5</ecNumber>
    </recommendedName>
    <alternativeName>
        <fullName evidence="9">Isoleucyl-tRNA synthetase</fullName>
    </alternativeName>
</protein>
<dbReference type="OrthoDB" id="10264412at2759"/>
<comment type="similarity">
    <text evidence="1 10">Belongs to the class-I aminoacyl-tRNA synthetase family.</text>
</comment>
<dbReference type="Pfam" id="PF00133">
    <property type="entry name" value="tRNA-synt_1"/>
    <property type="match status" value="1"/>
</dbReference>